<keyword evidence="4" id="KW-1185">Reference proteome</keyword>
<dbReference type="PROSITE" id="PS50835">
    <property type="entry name" value="IG_LIKE"/>
    <property type="match status" value="3"/>
</dbReference>
<dbReference type="InterPro" id="IPR036179">
    <property type="entry name" value="Ig-like_dom_sf"/>
</dbReference>
<dbReference type="Proteomes" id="UP001176940">
    <property type="component" value="Unassembled WGS sequence"/>
</dbReference>
<gene>
    <name evidence="3" type="ORF">RIMI_LOCUS774156</name>
</gene>
<dbReference type="InterPro" id="IPR003006">
    <property type="entry name" value="Ig/MHC_CS"/>
</dbReference>
<reference evidence="3" key="1">
    <citation type="submission" date="2023-07" db="EMBL/GenBank/DDBJ databases">
        <authorList>
            <person name="Stuckert A."/>
        </authorList>
    </citation>
    <scope>NUCLEOTIDE SEQUENCE</scope>
</reference>
<evidence type="ECO:0000313" key="4">
    <source>
        <dbReference type="Proteomes" id="UP001176940"/>
    </source>
</evidence>
<dbReference type="InterPro" id="IPR050380">
    <property type="entry name" value="Immune_Resp_Modulators"/>
</dbReference>
<dbReference type="EMBL" id="CAUEEQ010000972">
    <property type="protein sequence ID" value="CAJ0918408.1"/>
    <property type="molecule type" value="Genomic_DNA"/>
</dbReference>
<evidence type="ECO:0000256" key="1">
    <source>
        <dbReference type="ARBA" id="ARBA00023319"/>
    </source>
</evidence>
<dbReference type="Pfam" id="PF07654">
    <property type="entry name" value="C1-set"/>
    <property type="match status" value="3"/>
</dbReference>
<feature type="domain" description="Ig-like" evidence="2">
    <location>
        <begin position="269"/>
        <end position="369"/>
    </location>
</feature>
<evidence type="ECO:0000259" key="2">
    <source>
        <dbReference type="PROSITE" id="PS50835"/>
    </source>
</evidence>
<sequence length="392" mass="43983">MFPLSGDPPAYSLLSQVTINKNDWDSKTYQCNVSFHSTNIVKIIPKVCDPLPEAPSVHLLQGTCPEGNGEIELTCQVYNLTSQDATLKWYINDQERRFAEDKFELGKSQNHYFALHSTVTIGQSEWNNGVHVKCHVTDTNTNTTAEDTIKKCSDSFNCLGIHVFIVPPSIEDLYVHNTARLACVASNLKDTNEKYSFEWSFTGGSDLNIQTEDLQLHNNGTYSVPSVLTIPPDVWLQETEFTCVFRHNELQNPIITRIKKEKVTKKSQPMVSVFPPSTEELAQKETYTLLCLSSKFNPPNIFMGWTEDGLEVSKDLYINSQPMLETGGKNYFMISKLTIPASSWDSGFSYGCVVGHETIPKNFIRTSIDKNSGKPTVVNVSVIMSDVTLSCY</sequence>
<name>A0ABN9KPF4_9NEOB</name>
<dbReference type="PROSITE" id="PS00290">
    <property type="entry name" value="IG_MHC"/>
    <property type="match status" value="1"/>
</dbReference>
<dbReference type="CDD" id="cd05768">
    <property type="entry name" value="IgC1_CH3_IgAGD_CH4_IgAEM"/>
    <property type="match status" value="1"/>
</dbReference>
<dbReference type="SMART" id="SM00407">
    <property type="entry name" value="IGc1"/>
    <property type="match status" value="2"/>
</dbReference>
<dbReference type="Gene3D" id="2.60.40.10">
    <property type="entry name" value="Immunoglobulins"/>
    <property type="match status" value="3"/>
</dbReference>
<dbReference type="CDD" id="cd00098">
    <property type="entry name" value="IgC1"/>
    <property type="match status" value="1"/>
</dbReference>
<feature type="domain" description="Ig-like" evidence="2">
    <location>
        <begin position="55"/>
        <end position="150"/>
    </location>
</feature>
<keyword evidence="1" id="KW-0393">Immunoglobulin domain</keyword>
<dbReference type="PANTHER" id="PTHR23411">
    <property type="entry name" value="TAPASIN"/>
    <property type="match status" value="1"/>
</dbReference>
<organism evidence="3 4">
    <name type="scientific">Ranitomeya imitator</name>
    <name type="common">mimic poison frog</name>
    <dbReference type="NCBI Taxonomy" id="111125"/>
    <lineage>
        <taxon>Eukaryota</taxon>
        <taxon>Metazoa</taxon>
        <taxon>Chordata</taxon>
        <taxon>Craniata</taxon>
        <taxon>Vertebrata</taxon>
        <taxon>Euteleostomi</taxon>
        <taxon>Amphibia</taxon>
        <taxon>Batrachia</taxon>
        <taxon>Anura</taxon>
        <taxon>Neobatrachia</taxon>
        <taxon>Hyloidea</taxon>
        <taxon>Dendrobatidae</taxon>
        <taxon>Dendrobatinae</taxon>
        <taxon>Ranitomeya</taxon>
    </lineage>
</organism>
<proteinExistence type="predicted"/>
<dbReference type="SUPFAM" id="SSF48726">
    <property type="entry name" value="Immunoglobulin"/>
    <property type="match status" value="3"/>
</dbReference>
<feature type="domain" description="Ig-like" evidence="2">
    <location>
        <begin position="168"/>
        <end position="256"/>
    </location>
</feature>
<dbReference type="InterPro" id="IPR013783">
    <property type="entry name" value="Ig-like_fold"/>
</dbReference>
<accession>A0ABN9KPF4</accession>
<evidence type="ECO:0000313" key="3">
    <source>
        <dbReference type="EMBL" id="CAJ0918408.1"/>
    </source>
</evidence>
<dbReference type="InterPro" id="IPR007110">
    <property type="entry name" value="Ig-like_dom"/>
</dbReference>
<dbReference type="InterPro" id="IPR003597">
    <property type="entry name" value="Ig_C1-set"/>
</dbReference>
<protein>
    <recommendedName>
        <fullName evidence="2">Ig-like domain-containing protein</fullName>
    </recommendedName>
</protein>
<comment type="caution">
    <text evidence="3">The sequence shown here is derived from an EMBL/GenBank/DDBJ whole genome shotgun (WGS) entry which is preliminary data.</text>
</comment>